<dbReference type="GeneTree" id="ENSGT01030000234599"/>
<dbReference type="PANTHER" id="PTHR14096">
    <property type="entry name" value="APOLIPOPROTEIN L"/>
    <property type="match status" value="1"/>
</dbReference>
<dbReference type="GO" id="GO:0008289">
    <property type="term" value="F:lipid binding"/>
    <property type="evidence" value="ECO:0007669"/>
    <property type="project" value="InterPro"/>
</dbReference>
<dbReference type="InterPro" id="IPR008405">
    <property type="entry name" value="ApoL"/>
</dbReference>
<proteinExistence type="inferred from homology"/>
<dbReference type="KEGG" id="gmh:115532217"/>
<accession>A0A8C5AF96</accession>
<dbReference type="GO" id="GO:0042157">
    <property type="term" value="P:lipoprotein metabolic process"/>
    <property type="evidence" value="ECO:0007669"/>
    <property type="project" value="InterPro"/>
</dbReference>
<dbReference type="Ensembl" id="ENSGMOT00000073419.1">
    <property type="protein sequence ID" value="ENSGMOP00000031047.1"/>
    <property type="gene ID" value="ENSGMOG00000022910.1"/>
</dbReference>
<dbReference type="GeneID" id="115532217"/>
<dbReference type="GO" id="GO:0006869">
    <property type="term" value="P:lipid transport"/>
    <property type="evidence" value="ECO:0007669"/>
    <property type="project" value="InterPro"/>
</dbReference>
<evidence type="ECO:0000313" key="2">
    <source>
        <dbReference type="Ensembl" id="ENSGMOP00000031047.1"/>
    </source>
</evidence>
<reference evidence="2" key="2">
    <citation type="submission" date="2025-09" db="UniProtKB">
        <authorList>
            <consortium name="Ensembl"/>
        </authorList>
    </citation>
    <scope>IDENTIFICATION</scope>
</reference>
<organism evidence="2 3">
    <name type="scientific">Gadus morhua</name>
    <name type="common">Atlantic cod</name>
    <dbReference type="NCBI Taxonomy" id="8049"/>
    <lineage>
        <taxon>Eukaryota</taxon>
        <taxon>Metazoa</taxon>
        <taxon>Chordata</taxon>
        <taxon>Craniata</taxon>
        <taxon>Vertebrata</taxon>
        <taxon>Euteleostomi</taxon>
        <taxon>Actinopterygii</taxon>
        <taxon>Neopterygii</taxon>
        <taxon>Teleostei</taxon>
        <taxon>Neoteleostei</taxon>
        <taxon>Acanthomorphata</taxon>
        <taxon>Zeiogadaria</taxon>
        <taxon>Gadariae</taxon>
        <taxon>Gadiformes</taxon>
        <taxon>Gadoidei</taxon>
        <taxon>Gadidae</taxon>
        <taxon>Gadus</taxon>
    </lineage>
</organism>
<dbReference type="PANTHER" id="PTHR14096:SF57">
    <property type="entry name" value="APOLIPOPROTEIN L4"/>
    <property type="match status" value="1"/>
</dbReference>
<dbReference type="OrthoDB" id="6146578at2759"/>
<dbReference type="GO" id="GO:0005576">
    <property type="term" value="C:extracellular region"/>
    <property type="evidence" value="ECO:0007669"/>
    <property type="project" value="InterPro"/>
</dbReference>
<keyword evidence="3" id="KW-1185">Reference proteome</keyword>
<reference evidence="2" key="1">
    <citation type="submission" date="2025-08" db="UniProtKB">
        <authorList>
            <consortium name="Ensembl"/>
        </authorList>
    </citation>
    <scope>IDENTIFICATION</scope>
</reference>
<dbReference type="Proteomes" id="UP000694546">
    <property type="component" value="Chromosome 2"/>
</dbReference>
<dbReference type="AlphaFoldDB" id="A0A8C5AF96"/>
<dbReference type="RefSeq" id="XP_030197699.1">
    <property type="nucleotide sequence ID" value="XM_030341839.1"/>
</dbReference>
<dbReference type="GO" id="GO:0016020">
    <property type="term" value="C:membrane"/>
    <property type="evidence" value="ECO:0007669"/>
    <property type="project" value="TreeGrafter"/>
</dbReference>
<comment type="similarity">
    <text evidence="1">Belongs to the apolipoprotein L family.</text>
</comment>
<evidence type="ECO:0000313" key="3">
    <source>
        <dbReference type="Proteomes" id="UP000694546"/>
    </source>
</evidence>
<name>A0A8C5AF96_GADMO</name>
<sequence>MLQSYVSDTLDYFDTVTSFCNENSKWRLERETELELMRDIKERASRLNLGFLQVFKSKEKCKEFGEYLRTKSTGNKSEELEKELATVLKNTLEGVEKLTCFLDAVEKLAVTSLQVFTGGEEVVKLSLGFSLESVKDIILAARLVCPLLLHFKRDAEVFFTPSLHNVAVFEAELDKYIRTTENICKTVDASFTVGFGHKRRRQPLVEFAEDLTEEDLRNTLAHVEALSSLRRDQDFRLVFLFQDKSVSGFVNQFSECLPRMLQFLDEMEGCAVQLDRMKKGSKISRVTGSSVGVLGGVMTLAGLALAPVTAGLSLGLTVGGVGLGITSGVNYAVTTVTEIAVNEVQKKRANGGLQCFMEDVERIQACLDEVINQREETLGKDHLDSAKGAAGVVSAVSGIGFSARSIHKARLAARIPGIAEQAAKGTRAVTQMAVGIGLNVLFIGLDIYTICTESISLSRGGQTEASEFIRARAVLLRSEVDCWRRIHDSVGTGMKQFESRENVLQSSFRNQL</sequence>
<evidence type="ECO:0000256" key="1">
    <source>
        <dbReference type="ARBA" id="ARBA00010090"/>
    </source>
</evidence>
<dbReference type="Pfam" id="PF05461">
    <property type="entry name" value="ApoL"/>
    <property type="match status" value="1"/>
</dbReference>
<protein>
    <submittedName>
        <fullName evidence="2">Apolipoprotein L</fullName>
    </submittedName>
</protein>
<dbReference type="OMA" id="DICMEMA"/>
<gene>
    <name evidence="2" type="primary">LOC115532217</name>
</gene>